<feature type="transmembrane region" description="Helical" evidence="1">
    <location>
        <begin position="127"/>
        <end position="145"/>
    </location>
</feature>
<dbReference type="PANTHER" id="PTHR33625:SF4">
    <property type="entry name" value="OS08G0179900 PROTEIN"/>
    <property type="match status" value="1"/>
</dbReference>
<feature type="transmembrane region" description="Helical" evidence="1">
    <location>
        <begin position="6"/>
        <end position="24"/>
    </location>
</feature>
<name>A0A9R1XPB6_LACSA</name>
<proteinExistence type="predicted"/>
<evidence type="ECO:0000313" key="2">
    <source>
        <dbReference type="EMBL" id="KAJ0220314.1"/>
    </source>
</evidence>
<protein>
    <submittedName>
        <fullName evidence="2">Uncharacterized protein</fullName>
    </submittedName>
</protein>
<sequence>MLHMGLQYRVIQIIHTNYVLFYIIQVFQAMQSKLLSFLTKAHLHRCFFPEFGLDGKGSSTDESESKSESGKGFMDYVKDIKLKVTVTVVDMMNTLSDTFQTLFGGAPKGEFTVNPDGTAEISMEKTAIGATLMGLAIMVITVVITKRS</sequence>
<accession>A0A9R1XPB6</accession>
<evidence type="ECO:0000256" key="1">
    <source>
        <dbReference type="SAM" id="Phobius"/>
    </source>
</evidence>
<reference evidence="2 3" key="1">
    <citation type="journal article" date="2017" name="Nat. Commun.">
        <title>Genome assembly with in vitro proximity ligation data and whole-genome triplication in lettuce.</title>
        <authorList>
            <person name="Reyes-Chin-Wo S."/>
            <person name="Wang Z."/>
            <person name="Yang X."/>
            <person name="Kozik A."/>
            <person name="Arikit S."/>
            <person name="Song C."/>
            <person name="Xia L."/>
            <person name="Froenicke L."/>
            <person name="Lavelle D.O."/>
            <person name="Truco M.J."/>
            <person name="Xia R."/>
            <person name="Zhu S."/>
            <person name="Xu C."/>
            <person name="Xu H."/>
            <person name="Xu X."/>
            <person name="Cox K."/>
            <person name="Korf I."/>
            <person name="Meyers B.C."/>
            <person name="Michelmore R.W."/>
        </authorList>
    </citation>
    <scope>NUCLEOTIDE SEQUENCE [LARGE SCALE GENOMIC DNA]</scope>
    <source>
        <strain evidence="3">cv. Salinas</strain>
        <tissue evidence="2">Seedlings</tissue>
    </source>
</reference>
<keyword evidence="1" id="KW-0812">Transmembrane</keyword>
<gene>
    <name evidence="2" type="ORF">LSAT_V11C200071490</name>
</gene>
<keyword evidence="1" id="KW-0472">Membrane</keyword>
<dbReference type="Proteomes" id="UP000235145">
    <property type="component" value="Unassembled WGS sequence"/>
</dbReference>
<dbReference type="PANTHER" id="PTHR33625">
    <property type="entry name" value="OS08G0179900 PROTEIN"/>
    <property type="match status" value="1"/>
</dbReference>
<evidence type="ECO:0000313" key="3">
    <source>
        <dbReference type="Proteomes" id="UP000235145"/>
    </source>
</evidence>
<dbReference type="AlphaFoldDB" id="A0A9R1XPB6"/>
<organism evidence="2 3">
    <name type="scientific">Lactuca sativa</name>
    <name type="common">Garden lettuce</name>
    <dbReference type="NCBI Taxonomy" id="4236"/>
    <lineage>
        <taxon>Eukaryota</taxon>
        <taxon>Viridiplantae</taxon>
        <taxon>Streptophyta</taxon>
        <taxon>Embryophyta</taxon>
        <taxon>Tracheophyta</taxon>
        <taxon>Spermatophyta</taxon>
        <taxon>Magnoliopsida</taxon>
        <taxon>eudicotyledons</taxon>
        <taxon>Gunneridae</taxon>
        <taxon>Pentapetalae</taxon>
        <taxon>asterids</taxon>
        <taxon>campanulids</taxon>
        <taxon>Asterales</taxon>
        <taxon>Asteraceae</taxon>
        <taxon>Cichorioideae</taxon>
        <taxon>Cichorieae</taxon>
        <taxon>Lactucinae</taxon>
        <taxon>Lactuca</taxon>
    </lineage>
</organism>
<keyword evidence="1" id="KW-1133">Transmembrane helix</keyword>
<dbReference type="EMBL" id="NBSK02000002">
    <property type="protein sequence ID" value="KAJ0220314.1"/>
    <property type="molecule type" value="Genomic_DNA"/>
</dbReference>
<comment type="caution">
    <text evidence="2">The sequence shown here is derived from an EMBL/GenBank/DDBJ whole genome shotgun (WGS) entry which is preliminary data.</text>
</comment>
<keyword evidence="3" id="KW-1185">Reference proteome</keyword>